<dbReference type="NCBIfam" id="TIGR00172">
    <property type="entry name" value="maf"/>
    <property type="match status" value="1"/>
</dbReference>
<dbReference type="Proteomes" id="UP000327044">
    <property type="component" value="Unassembled WGS sequence"/>
</dbReference>
<evidence type="ECO:0000313" key="4">
    <source>
        <dbReference type="Proteomes" id="UP000327044"/>
    </source>
</evidence>
<keyword evidence="2" id="KW-0378">Hydrolase</keyword>
<protein>
    <submittedName>
        <fullName evidence="3">Uncharacterized protein</fullName>
    </submittedName>
</protein>
<dbReference type="PANTHER" id="PTHR43213:SF5">
    <property type="entry name" value="BIFUNCTIONAL DTTP_UTP PYROPHOSPHATASE_METHYLTRANSFERASE PROTEIN-RELATED"/>
    <property type="match status" value="1"/>
</dbReference>
<sequence length="240" mass="27442">MKDLCLLNSKYKYSERTFHFVWYVYKRKKHKLIVTMLKPLLDKLNTMRVILASSSPQRKLILESTSLQFEVHSSNFEENLRPEDYTFSEFVEETALGKVADVYERLKGDTRKPDIIIGVDTMVTLDGRMYGKPQTREEAIETITKLTSAGIPNVVYTGVVIKYRENIEKFTAVTTVYMGKLTKEEIIAYVDTGEPMGKAGGYGIQGIASTFVERIEGDFNNVIGLPLYQLTQKLKEIVNR</sequence>
<accession>A0A5N4AIQ2</accession>
<dbReference type="PIRSF" id="PIRSF006305">
    <property type="entry name" value="Maf"/>
    <property type="match status" value="1"/>
</dbReference>
<dbReference type="InterPro" id="IPR029001">
    <property type="entry name" value="ITPase-like_fam"/>
</dbReference>
<dbReference type="CDD" id="cd00555">
    <property type="entry name" value="Maf"/>
    <property type="match status" value="1"/>
</dbReference>
<evidence type="ECO:0000256" key="2">
    <source>
        <dbReference type="ARBA" id="ARBA00022801"/>
    </source>
</evidence>
<dbReference type="AlphaFoldDB" id="A0A5N4AIQ2"/>
<dbReference type="InterPro" id="IPR003697">
    <property type="entry name" value="Maf-like"/>
</dbReference>
<dbReference type="InParanoid" id="A0A5N4AIQ2"/>
<reference evidence="3 4" key="1">
    <citation type="journal article" date="2018" name="Elife">
        <title>Firefly genomes illuminate parallel origins of bioluminescence in beetles.</title>
        <authorList>
            <person name="Fallon T.R."/>
            <person name="Lower S.E."/>
            <person name="Chang C.H."/>
            <person name="Bessho-Uehara M."/>
            <person name="Martin G.J."/>
            <person name="Bewick A.J."/>
            <person name="Behringer M."/>
            <person name="Debat H.J."/>
            <person name="Wong I."/>
            <person name="Day J.C."/>
            <person name="Suvorov A."/>
            <person name="Silva C.J."/>
            <person name="Stanger-Hall K.F."/>
            <person name="Hall D.W."/>
            <person name="Schmitz R.J."/>
            <person name="Nelson D.R."/>
            <person name="Lewis S.M."/>
            <person name="Shigenobu S."/>
            <person name="Bybee S.M."/>
            <person name="Larracuente A.M."/>
            <person name="Oba Y."/>
            <person name="Weng J.K."/>
        </authorList>
    </citation>
    <scope>NUCLEOTIDE SEQUENCE [LARGE SCALE GENOMIC DNA]</scope>
    <source>
        <strain evidence="3">1611_PpyrPB1</strain>
        <tissue evidence="3">Whole body</tissue>
    </source>
</reference>
<dbReference type="EMBL" id="VVIM01000006">
    <property type="protein sequence ID" value="KAB0797222.1"/>
    <property type="molecule type" value="Genomic_DNA"/>
</dbReference>
<keyword evidence="4" id="KW-1185">Reference proteome</keyword>
<name>A0A5N4AIQ2_PHOPY</name>
<dbReference type="FunCoup" id="A0A5N4AIQ2">
    <property type="interactions" value="174"/>
</dbReference>
<dbReference type="PANTHER" id="PTHR43213">
    <property type="entry name" value="BIFUNCTIONAL DTTP/UTP PYROPHOSPHATASE/METHYLTRANSFERASE PROTEIN-RELATED"/>
    <property type="match status" value="1"/>
</dbReference>
<organism evidence="3 4">
    <name type="scientific">Photinus pyralis</name>
    <name type="common">Common eastern firefly</name>
    <name type="synonym">Lampyris pyralis</name>
    <dbReference type="NCBI Taxonomy" id="7054"/>
    <lineage>
        <taxon>Eukaryota</taxon>
        <taxon>Metazoa</taxon>
        <taxon>Ecdysozoa</taxon>
        <taxon>Arthropoda</taxon>
        <taxon>Hexapoda</taxon>
        <taxon>Insecta</taxon>
        <taxon>Pterygota</taxon>
        <taxon>Neoptera</taxon>
        <taxon>Endopterygota</taxon>
        <taxon>Coleoptera</taxon>
        <taxon>Polyphaga</taxon>
        <taxon>Elateriformia</taxon>
        <taxon>Elateroidea</taxon>
        <taxon>Lampyridae</taxon>
        <taxon>Lampyrinae</taxon>
        <taxon>Photinus</taxon>
    </lineage>
</organism>
<comment type="cofactor">
    <cofactor evidence="1">
        <name>a divalent metal cation</name>
        <dbReference type="ChEBI" id="CHEBI:60240"/>
    </cofactor>
</comment>
<dbReference type="HAMAP" id="MF_00528">
    <property type="entry name" value="Maf"/>
    <property type="match status" value="1"/>
</dbReference>
<dbReference type="Gene3D" id="3.90.950.10">
    <property type="match status" value="1"/>
</dbReference>
<proteinExistence type="inferred from homology"/>
<dbReference type="Pfam" id="PF02545">
    <property type="entry name" value="Maf"/>
    <property type="match status" value="1"/>
</dbReference>
<dbReference type="SUPFAM" id="SSF52972">
    <property type="entry name" value="ITPase-like"/>
    <property type="match status" value="1"/>
</dbReference>
<gene>
    <name evidence="3" type="ORF">PPYR_08216</name>
</gene>
<evidence type="ECO:0000256" key="1">
    <source>
        <dbReference type="ARBA" id="ARBA00001968"/>
    </source>
</evidence>
<comment type="caution">
    <text evidence="3">The sequence shown here is derived from an EMBL/GenBank/DDBJ whole genome shotgun (WGS) entry which is preliminary data.</text>
</comment>
<evidence type="ECO:0000313" key="3">
    <source>
        <dbReference type="EMBL" id="KAB0797222.1"/>
    </source>
</evidence>
<dbReference type="GO" id="GO:0047429">
    <property type="term" value="F:nucleoside triphosphate diphosphatase activity"/>
    <property type="evidence" value="ECO:0007669"/>
    <property type="project" value="InterPro"/>
</dbReference>